<evidence type="ECO:0000313" key="1">
    <source>
        <dbReference type="EMBL" id="ATU84178.1"/>
    </source>
</evidence>
<dbReference type="Proteomes" id="UP000267516">
    <property type="component" value="Segment"/>
</dbReference>
<proteinExistence type="predicted"/>
<protein>
    <submittedName>
        <fullName evidence="1">ORF1244</fullName>
    </submittedName>
</protein>
<sequence length="62" mass="7122">MPKIAANQYTKFLIRAGVLVSSIVKKVHKSLLKATSCYNIYWLIFWLNYHGSQTFISGGRRC</sequence>
<reference evidence="1" key="1">
    <citation type="journal article" date="2018" name="Aquaculture">
        <title>Complete genome sequence of a white spot syndrome virus associated with a disease incursion in Australia.</title>
        <authorList>
            <person name="Oakey J."/>
            <person name="Smith C.S."/>
        </authorList>
    </citation>
    <scope>NUCLEOTIDE SEQUENCE [LARGE SCALE GENOMIC DNA]</scope>
    <source>
        <strain evidence="1">WSSV-AU</strain>
    </source>
</reference>
<organism evidence="1">
    <name type="scientific">White spot syndrome virus</name>
    <dbReference type="NCBI Taxonomy" id="342409"/>
    <lineage>
        <taxon>Viruses</taxon>
        <taxon>Viruses incertae sedis</taxon>
        <taxon>Naldaviricetes</taxon>
        <taxon>Nimaviridae</taxon>
        <taxon>Whispovirus</taxon>
    </lineage>
</organism>
<accession>A0A2D3I718</accession>
<name>A0A2D3I718_9VIRU</name>
<dbReference type="EMBL" id="MF768985">
    <property type="protein sequence ID" value="ATU84178.1"/>
    <property type="molecule type" value="Genomic_DNA"/>
</dbReference>